<reference evidence="3 4" key="1">
    <citation type="journal article" date="2020" name="Int. J. Syst. Evol. Microbiol.">
        <title>Reclassification of Streptomyces castelarensis and Streptomyces sporoclivatus as later heterotypic synonyms of Streptomyces antimycoticus.</title>
        <authorList>
            <person name="Komaki H."/>
            <person name="Tamura T."/>
        </authorList>
    </citation>
    <scope>NUCLEOTIDE SEQUENCE [LARGE SCALE GENOMIC DNA]</scope>
    <source>
        <strain evidence="3 4">NBRC 13459</strain>
    </source>
</reference>
<proteinExistence type="predicted"/>
<evidence type="ECO:0000256" key="1">
    <source>
        <dbReference type="ARBA" id="ARBA00023002"/>
    </source>
</evidence>
<accession>A0A4D4LIW9</accession>
<dbReference type="Gene3D" id="1.20.140.10">
    <property type="entry name" value="Butyryl-CoA Dehydrogenase, subunit A, domain 3"/>
    <property type="match status" value="1"/>
</dbReference>
<evidence type="ECO:0000313" key="3">
    <source>
        <dbReference type="EMBL" id="GDY60414.1"/>
    </source>
</evidence>
<dbReference type="Pfam" id="PF08028">
    <property type="entry name" value="Acyl-CoA_dh_2"/>
    <property type="match status" value="1"/>
</dbReference>
<evidence type="ECO:0000313" key="4">
    <source>
        <dbReference type="Proteomes" id="UP000301309"/>
    </source>
</evidence>
<gene>
    <name evidence="3" type="ORF">SVIO_110370</name>
</gene>
<name>A0A4D4LIW9_STRVO</name>
<keyword evidence="1" id="KW-0560">Oxidoreductase</keyword>
<dbReference type="Proteomes" id="UP000301309">
    <property type="component" value="Unassembled WGS sequence"/>
</dbReference>
<dbReference type="GO" id="GO:0016627">
    <property type="term" value="F:oxidoreductase activity, acting on the CH-CH group of donors"/>
    <property type="evidence" value="ECO:0007669"/>
    <property type="project" value="InterPro"/>
</dbReference>
<sequence length="164" mass="17504">MAFIAVAALILVAPQLGLARHALERTRAKLPEKPVAYTAYRAARTSPTHQLGVATAATKFHQAELLMRQACLDIDAGAAAHTLPSMEVRGRVRNDTGIIAELVKDGIDLLMTANGASSFADANVLSRIWQDAEIAGRHAYVSPEVGKEAYGKLLLGDDALTMDL</sequence>
<dbReference type="SUPFAM" id="SSF47203">
    <property type="entry name" value="Acyl-CoA dehydrogenase C-terminal domain-like"/>
    <property type="match status" value="1"/>
</dbReference>
<feature type="domain" description="Acyl-CoA dehydrogenase C-terminal" evidence="2">
    <location>
        <begin position="10"/>
        <end position="142"/>
    </location>
</feature>
<keyword evidence="4" id="KW-1185">Reference proteome</keyword>
<protein>
    <recommendedName>
        <fullName evidence="2">Acyl-CoA dehydrogenase C-terminal domain-containing protein</fullName>
    </recommendedName>
</protein>
<dbReference type="EMBL" id="BJHW01000002">
    <property type="protein sequence ID" value="GDY60414.1"/>
    <property type="molecule type" value="Genomic_DNA"/>
</dbReference>
<dbReference type="InterPro" id="IPR036250">
    <property type="entry name" value="AcylCo_DH-like_C"/>
</dbReference>
<comment type="caution">
    <text evidence="3">The sequence shown here is derived from an EMBL/GenBank/DDBJ whole genome shotgun (WGS) entry which is preliminary data.</text>
</comment>
<dbReference type="InterPro" id="IPR013107">
    <property type="entry name" value="Acyl-CoA_DH_C"/>
</dbReference>
<organism evidence="3 4">
    <name type="scientific">Streptomyces violaceusniger</name>
    <dbReference type="NCBI Taxonomy" id="68280"/>
    <lineage>
        <taxon>Bacteria</taxon>
        <taxon>Bacillati</taxon>
        <taxon>Actinomycetota</taxon>
        <taxon>Actinomycetes</taxon>
        <taxon>Kitasatosporales</taxon>
        <taxon>Streptomycetaceae</taxon>
        <taxon>Streptomyces</taxon>
        <taxon>Streptomyces violaceusniger group</taxon>
    </lineage>
</organism>
<dbReference type="AlphaFoldDB" id="A0A4D4LIW9"/>
<evidence type="ECO:0000259" key="2">
    <source>
        <dbReference type="Pfam" id="PF08028"/>
    </source>
</evidence>